<name>A0ABY4E3M8_9NEIS</name>
<dbReference type="InterPro" id="IPR004837">
    <property type="entry name" value="NaCa_Exmemb"/>
</dbReference>
<evidence type="ECO:0000256" key="5">
    <source>
        <dbReference type="SAM" id="Phobius"/>
    </source>
</evidence>
<evidence type="ECO:0000259" key="6">
    <source>
        <dbReference type="Pfam" id="PF01699"/>
    </source>
</evidence>
<gene>
    <name evidence="7" type="ORF">LVJ82_15760</name>
</gene>
<comment type="subcellular location">
    <subcellularLocation>
        <location evidence="1">Membrane</location>
        <topology evidence="1">Multi-pass membrane protein</topology>
    </subcellularLocation>
</comment>
<dbReference type="PANTHER" id="PTHR37958">
    <property type="entry name" value="SODIUM-POTASSIUM/PROTON ANTIPORTER CHAA"/>
    <property type="match status" value="1"/>
</dbReference>
<keyword evidence="4 5" id="KW-0472">Membrane</keyword>
<dbReference type="Pfam" id="PF01699">
    <property type="entry name" value="Na_Ca_ex"/>
    <property type="match status" value="2"/>
</dbReference>
<evidence type="ECO:0000313" key="8">
    <source>
        <dbReference type="Proteomes" id="UP000832011"/>
    </source>
</evidence>
<reference evidence="7 8" key="1">
    <citation type="journal article" date="2022" name="Res Sq">
        <title>Evolution of multicellular longitudinally dividing oral cavity symbionts (Neisseriaceae).</title>
        <authorList>
            <person name="Nyongesa S."/>
            <person name="Weber P."/>
            <person name="Bernet E."/>
            <person name="Pullido F."/>
            <person name="Nieckarz M."/>
            <person name="Delaby M."/>
            <person name="Nieves C."/>
            <person name="Viehboeck T."/>
            <person name="Krause N."/>
            <person name="Rivera-Millot A."/>
            <person name="Nakamura A."/>
            <person name="Vischer N."/>
            <person name="VanNieuwenhze M."/>
            <person name="Brun Y."/>
            <person name="Cava F."/>
            <person name="Bulgheresi S."/>
            <person name="Veyrier F."/>
        </authorList>
    </citation>
    <scope>NUCLEOTIDE SEQUENCE [LARGE SCALE GENOMIC DNA]</scope>
    <source>
        <strain evidence="7 8">SN4</strain>
    </source>
</reference>
<feature type="transmembrane region" description="Helical" evidence="5">
    <location>
        <begin position="288"/>
        <end position="311"/>
    </location>
</feature>
<feature type="transmembrane region" description="Helical" evidence="5">
    <location>
        <begin position="246"/>
        <end position="267"/>
    </location>
</feature>
<organism evidence="7 8">
    <name type="scientific">Vitreoscilla massiliensis</name>
    <dbReference type="NCBI Taxonomy" id="1689272"/>
    <lineage>
        <taxon>Bacteria</taxon>
        <taxon>Pseudomonadati</taxon>
        <taxon>Pseudomonadota</taxon>
        <taxon>Betaproteobacteria</taxon>
        <taxon>Neisseriales</taxon>
        <taxon>Neisseriaceae</taxon>
        <taxon>Vitreoscilla</taxon>
    </lineage>
</organism>
<sequence length="365" mass="38345">MASDSSNHNPLWTVAIPIAAMLILGMYAFNSTFPGVVVLLSLGLIGSVVTAVHHAEVIAHKVGEPFGTLVLALAVTIIEVALIVSMMMSGGDGAMGLARDTIFAAVMIILNGIIGASLLMGGRKHMVQNFSLEGVTAALGVMTVIVTFALIVPTFSTTAPGPVYTSKQLMFVAVVTLILFTAFTFFQTVRHREYFLPVNKKGEIKVIEHGERPSGKDTAISFVFLLVSLVAVVLSAKGISPYLESLLATVGAPAATLGIIIAAIVLMPEFGAAMRAARANRLQTSLNLAIGSAIASIGLTIPVVATVALVMEWPLELGLDAKSITLLVLSLFVVSNSLRTGQTTLLPGIVHLVIFAAYLFFSFVP</sequence>
<evidence type="ECO:0000256" key="1">
    <source>
        <dbReference type="ARBA" id="ARBA00004141"/>
    </source>
</evidence>
<protein>
    <submittedName>
        <fullName evidence="7">Ionic transporter y4hA</fullName>
    </submittedName>
</protein>
<feature type="transmembrane region" description="Helical" evidence="5">
    <location>
        <begin position="66"/>
        <end position="89"/>
    </location>
</feature>
<feature type="transmembrane region" description="Helical" evidence="5">
    <location>
        <begin position="35"/>
        <end position="54"/>
    </location>
</feature>
<dbReference type="RefSeq" id="WP_058357425.1">
    <property type="nucleotide sequence ID" value="NZ_CABKVG010000010.1"/>
</dbReference>
<feature type="domain" description="Sodium/calcium exchanger membrane region" evidence="6">
    <location>
        <begin position="35"/>
        <end position="188"/>
    </location>
</feature>
<feature type="transmembrane region" description="Helical" evidence="5">
    <location>
        <begin position="317"/>
        <end position="338"/>
    </location>
</feature>
<feature type="domain" description="Sodium/calcium exchanger membrane region" evidence="6">
    <location>
        <begin position="221"/>
        <end position="363"/>
    </location>
</feature>
<evidence type="ECO:0000256" key="3">
    <source>
        <dbReference type="ARBA" id="ARBA00022989"/>
    </source>
</evidence>
<accession>A0ABY4E3M8</accession>
<evidence type="ECO:0000256" key="2">
    <source>
        <dbReference type="ARBA" id="ARBA00022692"/>
    </source>
</evidence>
<keyword evidence="3 5" id="KW-1133">Transmembrane helix</keyword>
<feature type="transmembrane region" description="Helical" evidence="5">
    <location>
        <begin position="219"/>
        <end position="240"/>
    </location>
</feature>
<dbReference type="PANTHER" id="PTHR37958:SF1">
    <property type="entry name" value="SODIUM-POTASSIUM_PROTON ANTIPORTER CHAA"/>
    <property type="match status" value="1"/>
</dbReference>
<keyword evidence="2 5" id="KW-0812">Transmembrane</keyword>
<feature type="transmembrane region" description="Helical" evidence="5">
    <location>
        <begin position="12"/>
        <end position="29"/>
    </location>
</feature>
<dbReference type="EMBL" id="CP091511">
    <property type="protein sequence ID" value="UOO88893.1"/>
    <property type="molecule type" value="Genomic_DNA"/>
</dbReference>
<evidence type="ECO:0000256" key="4">
    <source>
        <dbReference type="ARBA" id="ARBA00023136"/>
    </source>
</evidence>
<feature type="transmembrane region" description="Helical" evidence="5">
    <location>
        <begin position="345"/>
        <end position="364"/>
    </location>
</feature>
<feature type="transmembrane region" description="Helical" evidence="5">
    <location>
        <begin position="101"/>
        <end position="122"/>
    </location>
</feature>
<evidence type="ECO:0000313" key="7">
    <source>
        <dbReference type="EMBL" id="UOO88893.1"/>
    </source>
</evidence>
<keyword evidence="8" id="KW-1185">Reference proteome</keyword>
<dbReference type="Proteomes" id="UP000832011">
    <property type="component" value="Chromosome"/>
</dbReference>
<feature type="transmembrane region" description="Helical" evidence="5">
    <location>
        <begin position="134"/>
        <end position="156"/>
    </location>
</feature>
<dbReference type="InterPro" id="IPR052946">
    <property type="entry name" value="Alkaline_pH_Ca-Antiporter"/>
</dbReference>
<feature type="transmembrane region" description="Helical" evidence="5">
    <location>
        <begin position="168"/>
        <end position="186"/>
    </location>
</feature>
<proteinExistence type="predicted"/>